<feature type="domain" description="Peptidase M13 C-terminal" evidence="8">
    <location>
        <begin position="475"/>
        <end position="668"/>
    </location>
</feature>
<proteinExistence type="predicted"/>
<dbReference type="GO" id="GO:0006508">
    <property type="term" value="P:proteolysis"/>
    <property type="evidence" value="ECO:0007669"/>
    <property type="project" value="UniProtKB-KW"/>
</dbReference>
<dbReference type="Proteomes" id="UP000251842">
    <property type="component" value="Chromosome"/>
</dbReference>
<dbReference type="InterPro" id="IPR000718">
    <property type="entry name" value="Peptidase_M13"/>
</dbReference>
<evidence type="ECO:0000259" key="8">
    <source>
        <dbReference type="Pfam" id="PF01431"/>
    </source>
</evidence>
<protein>
    <submittedName>
        <fullName evidence="10">Peptidase M13</fullName>
    </submittedName>
</protein>
<dbReference type="GO" id="GO:0004222">
    <property type="term" value="F:metalloendopeptidase activity"/>
    <property type="evidence" value="ECO:0007669"/>
    <property type="project" value="InterPro"/>
</dbReference>
<evidence type="ECO:0000256" key="1">
    <source>
        <dbReference type="ARBA" id="ARBA00001947"/>
    </source>
</evidence>
<keyword evidence="2" id="KW-0645">Protease</keyword>
<name>A0A344J5U2_9GAMM</name>
<keyword evidence="7" id="KW-0732">Signal</keyword>
<keyword evidence="11" id="KW-1185">Reference proteome</keyword>
<dbReference type="Pfam" id="PF05649">
    <property type="entry name" value="Peptidase_M13_N"/>
    <property type="match status" value="1"/>
</dbReference>
<dbReference type="GO" id="GO:0046872">
    <property type="term" value="F:metal ion binding"/>
    <property type="evidence" value="ECO:0007669"/>
    <property type="project" value="UniProtKB-KW"/>
</dbReference>
<dbReference type="InterPro" id="IPR024079">
    <property type="entry name" value="MetalloPept_cat_dom_sf"/>
</dbReference>
<dbReference type="Gene3D" id="3.40.390.10">
    <property type="entry name" value="Collagenase (Catalytic Domain)"/>
    <property type="match status" value="1"/>
</dbReference>
<comment type="cofactor">
    <cofactor evidence="1">
        <name>Zn(2+)</name>
        <dbReference type="ChEBI" id="CHEBI:29105"/>
    </cofactor>
</comment>
<dbReference type="KEGG" id="lue:DCD74_06580"/>
<dbReference type="Pfam" id="PF01431">
    <property type="entry name" value="Peptidase_M13"/>
    <property type="match status" value="1"/>
</dbReference>
<dbReference type="Gene3D" id="1.10.1380.10">
    <property type="entry name" value="Neutral endopeptidase , domain2"/>
    <property type="match status" value="1"/>
</dbReference>
<evidence type="ECO:0000256" key="5">
    <source>
        <dbReference type="ARBA" id="ARBA00022833"/>
    </source>
</evidence>
<dbReference type="PRINTS" id="PR00786">
    <property type="entry name" value="NEPRILYSIN"/>
</dbReference>
<keyword evidence="4" id="KW-0378">Hydrolase</keyword>
<dbReference type="SUPFAM" id="SSF55486">
    <property type="entry name" value="Metalloproteases ('zincins'), catalytic domain"/>
    <property type="match status" value="1"/>
</dbReference>
<dbReference type="InterPro" id="IPR018497">
    <property type="entry name" value="Peptidase_M13_C"/>
</dbReference>
<feature type="signal peptide" evidence="7">
    <location>
        <begin position="1"/>
        <end position="26"/>
    </location>
</feature>
<dbReference type="RefSeq" id="WP_112926615.1">
    <property type="nucleotide sequence ID" value="NZ_CP029556.1"/>
</dbReference>
<evidence type="ECO:0000256" key="7">
    <source>
        <dbReference type="SAM" id="SignalP"/>
    </source>
</evidence>
<dbReference type="AlphaFoldDB" id="A0A344J5U2"/>
<accession>A0A344J5U2</accession>
<dbReference type="GO" id="GO:0005886">
    <property type="term" value="C:plasma membrane"/>
    <property type="evidence" value="ECO:0007669"/>
    <property type="project" value="TreeGrafter"/>
</dbReference>
<dbReference type="InterPro" id="IPR008753">
    <property type="entry name" value="Peptidase_M13_N"/>
</dbReference>
<keyword evidence="5" id="KW-0862">Zinc</keyword>
<dbReference type="EMBL" id="CP029556">
    <property type="protein sequence ID" value="AXA84402.1"/>
    <property type="molecule type" value="Genomic_DNA"/>
</dbReference>
<evidence type="ECO:0000259" key="9">
    <source>
        <dbReference type="Pfam" id="PF05649"/>
    </source>
</evidence>
<evidence type="ECO:0000313" key="11">
    <source>
        <dbReference type="Proteomes" id="UP000251842"/>
    </source>
</evidence>
<evidence type="ECO:0000256" key="3">
    <source>
        <dbReference type="ARBA" id="ARBA00022723"/>
    </source>
</evidence>
<evidence type="ECO:0000256" key="4">
    <source>
        <dbReference type="ARBA" id="ARBA00022801"/>
    </source>
</evidence>
<feature type="domain" description="Peptidase M13 N-terminal" evidence="9">
    <location>
        <begin position="45"/>
        <end position="420"/>
    </location>
</feature>
<dbReference type="PANTHER" id="PTHR11733">
    <property type="entry name" value="ZINC METALLOPROTEASE FAMILY M13 NEPRILYSIN-RELATED"/>
    <property type="match status" value="1"/>
</dbReference>
<keyword evidence="3" id="KW-0479">Metal-binding</keyword>
<dbReference type="PANTHER" id="PTHR11733:SF222">
    <property type="entry name" value="IP12942P"/>
    <property type="match status" value="1"/>
</dbReference>
<organism evidence="10 11">
    <name type="scientific">Solilutibacter oculi</name>
    <dbReference type="NCBI Taxonomy" id="2698682"/>
    <lineage>
        <taxon>Bacteria</taxon>
        <taxon>Pseudomonadati</taxon>
        <taxon>Pseudomonadota</taxon>
        <taxon>Gammaproteobacteria</taxon>
        <taxon>Lysobacterales</taxon>
        <taxon>Lysobacteraceae</taxon>
        <taxon>Solilutibacter</taxon>
    </lineage>
</organism>
<evidence type="ECO:0000256" key="2">
    <source>
        <dbReference type="ARBA" id="ARBA00022670"/>
    </source>
</evidence>
<dbReference type="OrthoDB" id="9775677at2"/>
<dbReference type="PROSITE" id="PS51885">
    <property type="entry name" value="NEPRILYSIN"/>
    <property type="match status" value="1"/>
</dbReference>
<dbReference type="InterPro" id="IPR042089">
    <property type="entry name" value="Peptidase_M13_dom_2"/>
</dbReference>
<evidence type="ECO:0000313" key="10">
    <source>
        <dbReference type="EMBL" id="AXA84402.1"/>
    </source>
</evidence>
<gene>
    <name evidence="10" type="ORF">DCD74_06580</name>
</gene>
<keyword evidence="6" id="KW-0482">Metalloprotease</keyword>
<evidence type="ECO:0000256" key="6">
    <source>
        <dbReference type="ARBA" id="ARBA00023049"/>
    </source>
</evidence>
<reference evidence="11" key="1">
    <citation type="submission" date="2018-05" db="EMBL/GenBank/DDBJ databases">
        <title>Luteimonas pekinense sp. nov., isolated from human Meibomian gland secretions, Beijing, China.</title>
        <authorList>
            <person name="Wen T."/>
            <person name="Bai H."/>
            <person name="Lv H."/>
        </authorList>
    </citation>
    <scope>NUCLEOTIDE SEQUENCE [LARGE SCALE GENOMIC DNA]</scope>
    <source>
        <strain evidence="11">83-4</strain>
    </source>
</reference>
<sequence length="672" mass="72460">MSRATPLALALLVALAATATAPDALAAKKKAAAKKTKAPAVSADCSDFYAASNKAWLAANPAPAGISGISALGQLNARAEQQQRDLLDAAMQAPQNNVQKLLGDFWASGLDEAAVEADAANPIAPLLTRINGIRRAKDVPAAIAALHQVGIPVAFNFGADIDLNDLNRHIGYFSQGGTALPDPAFYTRQDADNVVVMSRYRNYIGKILTLTGTPANKLAAETQSVLDMEGRIAQASRPLASLRDPRGNYAPVPVAELKKQYRNLQLAEFLQAQGVTDDVVSIANPQLFQQLDALIGGVKADEWKTYLRYETGVAMAPYLSKSFRDADFEFRGQVLRGLQAPQPRWKQTLDAINLAAGPMLGREYAARYLPAANRARAESVASEIRDALAAGIDANTWMSPAAKTEAKAKLARTRIEVGTPKRDLDYTIQPMGRGSFGSNMLIASTWRHREEMRRIGRNNAERRWDVLPQQPALAYDLAQNRLIVTAAVLQAPVLDMARDSAAHYGSYGALVGHELTHAVDARGRMVDAAGNLRDWWTPGDVAAWEGLLARTGSQFDGLPYPMLSGVKVNGRLVRDQALGDFSGLQLAENALLKAQSAASDSSRKALYEGWSNLWAQQLNAEAATFLSTTASQPPGQWRANAALANQPGFATTYKCKVPGPMATPEANRIRVW</sequence>
<feature type="chain" id="PRO_5016980860" evidence="7">
    <location>
        <begin position="27"/>
        <end position="672"/>
    </location>
</feature>
<dbReference type="CDD" id="cd08662">
    <property type="entry name" value="M13"/>
    <property type="match status" value="1"/>
</dbReference>